<protein>
    <recommendedName>
        <fullName evidence="1">NodB homology domain-containing protein</fullName>
    </recommendedName>
</protein>
<dbReference type="AlphaFoldDB" id="A0A8S0X8N5"/>
<evidence type="ECO:0000259" key="1">
    <source>
        <dbReference type="Pfam" id="PF01522"/>
    </source>
</evidence>
<evidence type="ECO:0000313" key="3">
    <source>
        <dbReference type="Proteomes" id="UP000494216"/>
    </source>
</evidence>
<dbReference type="Gene3D" id="3.20.20.370">
    <property type="entry name" value="Glycoside hydrolase/deacetylase"/>
    <property type="match status" value="1"/>
</dbReference>
<dbReference type="EMBL" id="CADCXN010000068">
    <property type="protein sequence ID" value="CAA9891290.1"/>
    <property type="molecule type" value="Genomic_DNA"/>
</dbReference>
<reference evidence="2 3" key="1">
    <citation type="submission" date="2020-02" db="EMBL/GenBank/DDBJ databases">
        <authorList>
            <person name="Hogendoorn C."/>
        </authorList>
    </citation>
    <scope>NUCLEOTIDE SEQUENCE [LARGE SCALE GENOMIC DNA]</scope>
    <source>
        <strain evidence="2">METHB21</strain>
    </source>
</reference>
<dbReference type="CDD" id="cd10929">
    <property type="entry name" value="CE4_u5"/>
    <property type="match status" value="1"/>
</dbReference>
<dbReference type="InterPro" id="IPR011330">
    <property type="entry name" value="Glyco_hydro/deAcase_b/a-brl"/>
</dbReference>
<dbReference type="SUPFAM" id="SSF88713">
    <property type="entry name" value="Glycoside hydrolase/deacetylase"/>
    <property type="match status" value="1"/>
</dbReference>
<feature type="domain" description="NodB homology" evidence="1">
    <location>
        <begin position="114"/>
        <end position="257"/>
    </location>
</feature>
<keyword evidence="3" id="KW-1185">Reference proteome</keyword>
<sequence length="401" mass="45902">MVNDQIELMNKNISHKIGLKIGPIKLILNSESESHQATPSYRYYIMLCIISGKAGEQSQERDIKGRTYGMNILWAEVFFLSSLVISLDFELFWGVTDSRTIDNYGTNIEGVWHAVPGLLKLFKKYDIHATWATVGMLLCKDFNQWAGLCPAILPTYKRNSCSTYSVAILARNFPKLFFAPVLVEQILTTDSQELASHTYSHFYCGEENTTVEQFAADLDCSKRIFDEYRVKPTSIVFPRNQVRDEYLKVLVNAGFTAYRGNQDHWMYRDGHLGSVSYFTARRLIRAVDAVIPLIGNHTFLLPSGIPTGQLINIPASRFLRPVSGHSCIDKLHLNRIKRGMLEAARTNRAFHLWWHPHNFGLSPEANLVNLEKLLKYYCKLNHEYGMQSFSMRELEASCRIN</sequence>
<dbReference type="GO" id="GO:0016810">
    <property type="term" value="F:hydrolase activity, acting on carbon-nitrogen (but not peptide) bonds"/>
    <property type="evidence" value="ECO:0007669"/>
    <property type="project" value="InterPro"/>
</dbReference>
<dbReference type="Proteomes" id="UP000494216">
    <property type="component" value="Unassembled WGS sequence"/>
</dbReference>
<accession>A0A8S0X8N5</accession>
<evidence type="ECO:0000313" key="2">
    <source>
        <dbReference type="EMBL" id="CAA9891290.1"/>
    </source>
</evidence>
<organism evidence="2 3">
    <name type="scientific">Candidatus Methylobacter favarea</name>
    <dbReference type="NCBI Taxonomy" id="2707345"/>
    <lineage>
        <taxon>Bacteria</taxon>
        <taxon>Pseudomonadati</taxon>
        <taxon>Pseudomonadota</taxon>
        <taxon>Gammaproteobacteria</taxon>
        <taxon>Methylococcales</taxon>
        <taxon>Methylococcaceae</taxon>
        <taxon>Methylobacter</taxon>
    </lineage>
</organism>
<comment type="caution">
    <text evidence="2">The sequence shown here is derived from an EMBL/GenBank/DDBJ whole genome shotgun (WGS) entry which is preliminary data.</text>
</comment>
<dbReference type="InterPro" id="IPR002509">
    <property type="entry name" value="NODB_dom"/>
</dbReference>
<dbReference type="GO" id="GO:0005975">
    <property type="term" value="P:carbohydrate metabolic process"/>
    <property type="evidence" value="ECO:0007669"/>
    <property type="project" value="InterPro"/>
</dbReference>
<gene>
    <name evidence="2" type="ORF">METHB2_390024</name>
</gene>
<proteinExistence type="predicted"/>
<dbReference type="Pfam" id="PF01522">
    <property type="entry name" value="Polysacc_deac_1"/>
    <property type="match status" value="1"/>
</dbReference>
<name>A0A8S0X8N5_9GAMM</name>